<reference evidence="2 3" key="1">
    <citation type="journal article" date="2010" name="Nature">
        <title>Genome sequence of the palaeopolyploid soybean.</title>
        <authorList>
            <person name="Schmutz J."/>
            <person name="Cannon S.B."/>
            <person name="Schlueter J."/>
            <person name="Ma J."/>
            <person name="Mitros T."/>
            <person name="Nelson W."/>
            <person name="Hyten D.L."/>
            <person name="Song Q."/>
            <person name="Thelen J.J."/>
            <person name="Cheng J."/>
            <person name="Xu D."/>
            <person name="Hellsten U."/>
            <person name="May G.D."/>
            <person name="Yu Y."/>
            <person name="Sakurai T."/>
            <person name="Umezawa T."/>
            <person name="Bhattacharyya M.K."/>
            <person name="Sandhu D."/>
            <person name="Valliyodan B."/>
            <person name="Lindquist E."/>
            <person name="Peto M."/>
            <person name="Grant D."/>
            <person name="Shu S."/>
            <person name="Goodstein D."/>
            <person name="Barry K."/>
            <person name="Futrell-Griggs M."/>
            <person name="Abernathy B."/>
            <person name="Du J."/>
            <person name="Tian Z."/>
            <person name="Zhu L."/>
            <person name="Gill N."/>
            <person name="Joshi T."/>
            <person name="Libault M."/>
            <person name="Sethuraman A."/>
            <person name="Zhang X.-C."/>
            <person name="Shinozaki K."/>
            <person name="Nguyen H.T."/>
            <person name="Wing R.A."/>
            <person name="Cregan P."/>
            <person name="Specht J."/>
            <person name="Grimwood J."/>
            <person name="Rokhsar D."/>
            <person name="Stacey G."/>
            <person name="Shoemaker R.C."/>
            <person name="Jackson S.A."/>
        </authorList>
    </citation>
    <scope>NUCLEOTIDE SEQUENCE</scope>
    <source>
        <strain evidence="3">cv. Williams 82</strain>
        <tissue evidence="2">Callus</tissue>
    </source>
</reference>
<organism evidence="2">
    <name type="scientific">Glycine max</name>
    <name type="common">Soybean</name>
    <name type="synonym">Glycine hispida</name>
    <dbReference type="NCBI Taxonomy" id="3847"/>
    <lineage>
        <taxon>Eukaryota</taxon>
        <taxon>Viridiplantae</taxon>
        <taxon>Streptophyta</taxon>
        <taxon>Embryophyta</taxon>
        <taxon>Tracheophyta</taxon>
        <taxon>Spermatophyta</taxon>
        <taxon>Magnoliopsida</taxon>
        <taxon>eudicotyledons</taxon>
        <taxon>Gunneridae</taxon>
        <taxon>Pentapetalae</taxon>
        <taxon>rosids</taxon>
        <taxon>fabids</taxon>
        <taxon>Fabales</taxon>
        <taxon>Fabaceae</taxon>
        <taxon>Papilionoideae</taxon>
        <taxon>50 kb inversion clade</taxon>
        <taxon>NPAAA clade</taxon>
        <taxon>indigoferoid/millettioid clade</taxon>
        <taxon>Phaseoleae</taxon>
        <taxon>Glycine</taxon>
        <taxon>Glycine subgen. Soja</taxon>
    </lineage>
</organism>
<dbReference type="InParanoid" id="A0A368UH52"/>
<keyword evidence="4" id="KW-1185">Reference proteome</keyword>
<evidence type="ECO:0000313" key="3">
    <source>
        <dbReference type="EnsemblPlants" id="RCW19058"/>
    </source>
</evidence>
<feature type="compositionally biased region" description="Basic and acidic residues" evidence="1">
    <location>
        <begin position="136"/>
        <end position="148"/>
    </location>
</feature>
<evidence type="ECO:0000313" key="2">
    <source>
        <dbReference type="EMBL" id="RCW19058.1"/>
    </source>
</evidence>
<name>A0A368UH52_SOYBN</name>
<dbReference type="Gramene" id="RCW19058">
    <property type="protein sequence ID" value="RCW19058"/>
    <property type="gene ID" value="GLYMA_13G017100"/>
</dbReference>
<evidence type="ECO:0000313" key="4">
    <source>
        <dbReference type="Proteomes" id="UP000008827"/>
    </source>
</evidence>
<accession>A0A368UH52</accession>
<dbReference type="InterPro" id="IPR044792">
    <property type="entry name" value="TAR1"/>
</dbReference>
<dbReference type="PANTHER" id="PTHR47188:SF1">
    <property type="entry name" value="PROTEIN TAR1"/>
    <property type="match status" value="1"/>
</dbReference>
<feature type="region of interest" description="Disordered" evidence="1">
    <location>
        <begin position="561"/>
        <end position="622"/>
    </location>
</feature>
<evidence type="ECO:0000256" key="1">
    <source>
        <dbReference type="SAM" id="MobiDB-lite"/>
    </source>
</evidence>
<dbReference type="Proteomes" id="UP000008827">
    <property type="component" value="Chromosome 13"/>
</dbReference>
<dbReference type="GO" id="GO:0043457">
    <property type="term" value="P:regulation of cellular respiration"/>
    <property type="evidence" value="ECO:0007669"/>
    <property type="project" value="InterPro"/>
</dbReference>
<dbReference type="AlphaFoldDB" id="A0A368UH52"/>
<dbReference type="EMBL" id="CM000846">
    <property type="protein sequence ID" value="RCW19058.1"/>
    <property type="molecule type" value="Genomic_DNA"/>
</dbReference>
<feature type="region of interest" description="Disordered" evidence="1">
    <location>
        <begin position="1080"/>
        <end position="1102"/>
    </location>
</feature>
<evidence type="ECO:0008006" key="5">
    <source>
        <dbReference type="Google" id="ProtNLM"/>
    </source>
</evidence>
<sequence length="1128" mass="124877">MTNCGKTNLSHDGLNPAHVPYWWVNNPTLGEFCFTMIGRADIEGSKSNVAMNAWLPQASYPCGNFSDTSSFKFRRTKGSIGHAFTVRIRTGNQNQTSFYPFVPHEISVLVELILGHLRYLLTDVPPQPNSPPDNVFRPDRPAEADLGSKKRGSAPLPIHGISKITLKVVVFHFLGLESSSTGSSFPADSAKPVPLAVVSLDSRQGQWESHDEAFGYLKRVIVTPAVYPRLVEFLHFDIQSTGQKSHCVNIRRDHLDCSTPGEEAPKGPFPIRPPTGTRRPALAAEAARASQSFSRGYGSILPTSLAYIVPSTRGCSPWRPDAVMSTTGRGRHSVLRIFKGRRGRTGHHATCGALPAAGPYLRLSRFQGGQCRSHGTFPLFGLQSSHLNICYYHQDLHRRPLRPGSRPGFCSDRRALLLIGAWSLPRRPVGHRNPASGSSRIASSAYQKWPTWSSRFHGAAQQSSRTSFAPIPKSDERFARQYRCGPPPEFPLASPRSGIVHHLSGPDRYALTRTLHRRSGSVGGATHRGIPPISFLAPYGFTRPLTRTHVRLLGPCFKTGRMGSPQADARSAQVPRHHINSPGLGHHRNPRRSMSRVDRRTGSHRSTSDRDTSPAPIRFPPDNFKHSLTLFSKSFSSFPRGTCSLSVSRQYLALDGIYRPIGAAFPNNPTRRQRLVVRQGPGTTGLSPSLAPPSRGLGPGPPLRTLLQTTIRTPRATDFHGGLFPVRSPLLRESLLVSFPPLIDMLKLSGAGFCVCREDEESGRTGRRGHPLPPDGSVDFSQRRGQRTAHVAAIRTLHRTIQSVGATGGVYKGQGRSQRELPGPVGQGYRLVEYISVARVRPRTSKGITDLLLPQTSVLFSRLRSRSLTELTRQIAPPTKNGHAPPPIESRKSSQSVNPYYVWTCGVLKATSADPWSASFMVETRTLFVFHKSKNFTSDYEIRMPPTVPVNHYSDPEGQHNRIRILCEPLTSPQSEHFTDHSIGRSDGRCLFVFHKSKNFTSDYEIRMPPTVPVNHYSDPEGQHNRIRILWCYPMLMYTERRLALTGITAAAGTRLALQWILVKGFRLYSFQLPDSMSPGRNLNDASPAQRPCDPTSYHESSKQQAEPVLTFYLINASLPEVGVCCTY</sequence>
<feature type="region of interest" description="Disordered" evidence="1">
    <location>
        <begin position="761"/>
        <end position="784"/>
    </location>
</feature>
<dbReference type="EnsemblPlants" id="RCW19058">
    <property type="protein sequence ID" value="RCW19058"/>
    <property type="gene ID" value="GLYMA_13G017100"/>
</dbReference>
<proteinExistence type="predicted"/>
<gene>
    <name evidence="2" type="ORF">GLYMA_13G017100</name>
</gene>
<feature type="compositionally biased region" description="Low complexity" evidence="1">
    <location>
        <begin position="685"/>
        <end position="696"/>
    </location>
</feature>
<feature type="compositionally biased region" description="Basic residues" evidence="1">
    <location>
        <begin position="575"/>
        <end position="594"/>
    </location>
</feature>
<protein>
    <recommendedName>
        <fullName evidence="5">Senescence-associated protein</fullName>
    </recommendedName>
</protein>
<feature type="region of interest" description="Disordered" evidence="1">
    <location>
        <begin position="125"/>
        <end position="151"/>
    </location>
</feature>
<reference evidence="3" key="3">
    <citation type="submission" date="2019-01" db="UniProtKB">
        <authorList>
            <consortium name="EnsemblPlants"/>
        </authorList>
    </citation>
    <scope>IDENTIFICATION</scope>
    <source>
        <strain evidence="3">Williams 82</strain>
    </source>
</reference>
<dbReference type="PANTHER" id="PTHR47188">
    <property type="entry name" value="PROTEIN TAR1"/>
    <property type="match status" value="1"/>
</dbReference>
<feature type="compositionally biased region" description="Basic and acidic residues" evidence="1">
    <location>
        <begin position="595"/>
        <end position="612"/>
    </location>
</feature>
<reference evidence="2" key="2">
    <citation type="submission" date="2018-07" db="EMBL/GenBank/DDBJ databases">
        <title>WGS assembly of Glycine max.</title>
        <authorList>
            <person name="Schmutz J."/>
            <person name="Cannon S."/>
            <person name="Schlueter J."/>
            <person name="Ma J."/>
            <person name="Mitros T."/>
            <person name="Nelson W."/>
            <person name="Hyten D."/>
            <person name="Song Q."/>
            <person name="Thelen J."/>
            <person name="Cheng J."/>
            <person name="Xu D."/>
            <person name="Hellsten U."/>
            <person name="May G."/>
            <person name="Yu Y."/>
            <person name="Sakurai T."/>
            <person name="Umezawa T."/>
            <person name="Bhattacharyya M."/>
            <person name="Sandhu D."/>
            <person name="Valliyodan B."/>
            <person name="Lindquist E."/>
            <person name="Peto M."/>
            <person name="Grant D."/>
            <person name="Shu S."/>
            <person name="Goodstein D."/>
            <person name="Barry K."/>
            <person name="Futrell-Griggs M."/>
            <person name="Abernathy B."/>
            <person name="Du J."/>
            <person name="Tian Z."/>
            <person name="Zhu L."/>
            <person name="Gill N."/>
            <person name="Joshi T."/>
            <person name="Libault M."/>
            <person name="Sethuraman A."/>
            <person name="Zhang X."/>
            <person name="Shinozaki K."/>
            <person name="Nguyen H."/>
            <person name="Wing R."/>
            <person name="Cregan P."/>
            <person name="Specht J."/>
            <person name="Grimwood J."/>
            <person name="Rokhsar D."/>
            <person name="Stacey G."/>
            <person name="Shoemaker R."/>
            <person name="Jackson S."/>
        </authorList>
    </citation>
    <scope>NUCLEOTIDE SEQUENCE</scope>
    <source>
        <tissue evidence="2">Callus</tissue>
    </source>
</reference>
<feature type="region of interest" description="Disordered" evidence="1">
    <location>
        <begin position="679"/>
        <end position="701"/>
    </location>
</feature>